<dbReference type="HOGENOM" id="CLU_129396_0_0_1"/>
<protein>
    <submittedName>
        <fullName evidence="2">Uncharacterized protein</fullName>
    </submittedName>
</protein>
<feature type="compositionally biased region" description="Basic and acidic residues" evidence="1">
    <location>
        <begin position="138"/>
        <end position="151"/>
    </location>
</feature>
<dbReference type="EMBL" id="KB445801">
    <property type="protein sequence ID" value="EMD34997.1"/>
    <property type="molecule type" value="Genomic_DNA"/>
</dbReference>
<dbReference type="OrthoDB" id="2801531at2759"/>
<accession>M2R995</accession>
<name>M2R995_CERS8</name>
<dbReference type="AlphaFoldDB" id="M2R995"/>
<gene>
    <name evidence="2" type="ORF">CERSUDRAFT_75319</name>
</gene>
<organism evidence="2 3">
    <name type="scientific">Ceriporiopsis subvermispora (strain B)</name>
    <name type="common">White-rot fungus</name>
    <name type="synonym">Gelatoporia subvermispora</name>
    <dbReference type="NCBI Taxonomy" id="914234"/>
    <lineage>
        <taxon>Eukaryota</taxon>
        <taxon>Fungi</taxon>
        <taxon>Dikarya</taxon>
        <taxon>Basidiomycota</taxon>
        <taxon>Agaricomycotina</taxon>
        <taxon>Agaricomycetes</taxon>
        <taxon>Polyporales</taxon>
        <taxon>Gelatoporiaceae</taxon>
        <taxon>Gelatoporia</taxon>
    </lineage>
</organism>
<evidence type="ECO:0000313" key="3">
    <source>
        <dbReference type="Proteomes" id="UP000016930"/>
    </source>
</evidence>
<feature type="region of interest" description="Disordered" evidence="1">
    <location>
        <begin position="122"/>
        <end position="180"/>
    </location>
</feature>
<reference evidence="2 3" key="1">
    <citation type="journal article" date="2012" name="Proc. Natl. Acad. Sci. U.S.A.">
        <title>Comparative genomics of Ceriporiopsis subvermispora and Phanerochaete chrysosporium provide insight into selective ligninolysis.</title>
        <authorList>
            <person name="Fernandez-Fueyo E."/>
            <person name="Ruiz-Duenas F.J."/>
            <person name="Ferreira P."/>
            <person name="Floudas D."/>
            <person name="Hibbett D.S."/>
            <person name="Canessa P."/>
            <person name="Larrondo L.F."/>
            <person name="James T.Y."/>
            <person name="Seelenfreund D."/>
            <person name="Lobos S."/>
            <person name="Polanco R."/>
            <person name="Tello M."/>
            <person name="Honda Y."/>
            <person name="Watanabe T."/>
            <person name="Watanabe T."/>
            <person name="Ryu J.S."/>
            <person name="Kubicek C.P."/>
            <person name="Schmoll M."/>
            <person name="Gaskell J."/>
            <person name="Hammel K.E."/>
            <person name="St John F.J."/>
            <person name="Vanden Wymelenberg A."/>
            <person name="Sabat G."/>
            <person name="Splinter BonDurant S."/>
            <person name="Syed K."/>
            <person name="Yadav J.S."/>
            <person name="Doddapaneni H."/>
            <person name="Subramanian V."/>
            <person name="Lavin J.L."/>
            <person name="Oguiza J.A."/>
            <person name="Perez G."/>
            <person name="Pisabarro A.G."/>
            <person name="Ramirez L."/>
            <person name="Santoyo F."/>
            <person name="Master E."/>
            <person name="Coutinho P.M."/>
            <person name="Henrissat B."/>
            <person name="Lombard V."/>
            <person name="Magnuson J.K."/>
            <person name="Kuees U."/>
            <person name="Hori C."/>
            <person name="Igarashi K."/>
            <person name="Samejima M."/>
            <person name="Held B.W."/>
            <person name="Barry K.W."/>
            <person name="LaButti K.M."/>
            <person name="Lapidus A."/>
            <person name="Lindquist E.A."/>
            <person name="Lucas S.M."/>
            <person name="Riley R."/>
            <person name="Salamov A.A."/>
            <person name="Hoffmeister D."/>
            <person name="Schwenk D."/>
            <person name="Hadar Y."/>
            <person name="Yarden O."/>
            <person name="de Vries R.P."/>
            <person name="Wiebenga A."/>
            <person name="Stenlid J."/>
            <person name="Eastwood D."/>
            <person name="Grigoriev I.V."/>
            <person name="Berka R.M."/>
            <person name="Blanchette R.A."/>
            <person name="Kersten P."/>
            <person name="Martinez A.T."/>
            <person name="Vicuna R."/>
            <person name="Cullen D."/>
        </authorList>
    </citation>
    <scope>NUCLEOTIDE SEQUENCE [LARGE SCALE GENOMIC DNA]</scope>
    <source>
        <strain evidence="2 3">B</strain>
    </source>
</reference>
<evidence type="ECO:0000313" key="2">
    <source>
        <dbReference type="EMBL" id="EMD34997.1"/>
    </source>
</evidence>
<keyword evidence="3" id="KW-1185">Reference proteome</keyword>
<sequence length="180" mass="20181">MTWVFGWPLELERAIEIAKARKLDRKHANMTENKLYLAAAFDIVQKLRLRKWPLLACWDGDQMTCVFALCVDKKARTAEQAKVRMSRMPPYETALRLSAVLQTEDGPKCYLYYDRTYTPWGGEVDSSDSSDESDSESCGEHQESDESDAKSNGEPQDAGSQAPVAVPANDLEPSPETKGE</sequence>
<feature type="compositionally biased region" description="Acidic residues" evidence="1">
    <location>
        <begin position="125"/>
        <end position="137"/>
    </location>
</feature>
<proteinExistence type="predicted"/>
<dbReference type="Proteomes" id="UP000016930">
    <property type="component" value="Unassembled WGS sequence"/>
</dbReference>
<evidence type="ECO:0000256" key="1">
    <source>
        <dbReference type="SAM" id="MobiDB-lite"/>
    </source>
</evidence>